<dbReference type="InterPro" id="IPR004142">
    <property type="entry name" value="NDRG"/>
</dbReference>
<feature type="region of interest" description="Disordered" evidence="2">
    <location>
        <begin position="34"/>
        <end position="55"/>
    </location>
</feature>
<dbReference type="EMBL" id="QNGE01000248">
    <property type="protein sequence ID" value="KAA3681237.1"/>
    <property type="molecule type" value="Genomic_DNA"/>
</dbReference>
<dbReference type="Gene3D" id="3.40.50.1820">
    <property type="entry name" value="alpha/beta hydrolase"/>
    <property type="match status" value="1"/>
</dbReference>
<dbReference type="Proteomes" id="UP000324629">
    <property type="component" value="Unassembled WGS sequence"/>
</dbReference>
<comment type="caution">
    <text evidence="3">The sequence shown here is derived from an EMBL/GenBank/DDBJ whole genome shotgun (WGS) entry which is preliminary data.</text>
</comment>
<evidence type="ECO:0000256" key="1">
    <source>
        <dbReference type="ARBA" id="ARBA00005598"/>
    </source>
</evidence>
<sequence>MFPPSTNREADIKNLVEQNTMEIPLVTFQDSDTNVVSHRGSHPDPNPSSNGTSFHKEDFDTCSVLSRSVSQLEEHEILTSSGISQRVYVQPSKNKTALVTYHDIGTNHTSFLGFFNHPEMLVIAKHFTVYHICAPGHHENAPNVVFDDTSVGMQQNQSLLTDTKENQEQDKPATLTSSGSISINGRRGSMMEYRFQYPTLDQLAQMLTSVLVHFGIEYFLGFGMGAGSNILARYALHNPDNVLGLFLLNPTATTHTYFQRFRCRWWDLPYLQQGYLTDNLLEQLDSHWFGYGKAENEDVAQFYHQLARSLNPFNLAGYIQAFMERTALPLVRPIGPSMPDATPSVVHESEPTVIRTDVCLVTGDQAPDLCRALADMNGHMDPRRTQFLTIPDCTGMVMEENPDKLAVDFLHFLRTIGLLINLTPEKLHQQATALQVAQHQSNGLSSSVVGSTLTQLDVGSEL</sequence>
<dbReference type="InterPro" id="IPR029058">
    <property type="entry name" value="AB_hydrolase_fold"/>
</dbReference>
<organism evidence="3 4">
    <name type="scientific">Paragonimus westermani</name>
    <dbReference type="NCBI Taxonomy" id="34504"/>
    <lineage>
        <taxon>Eukaryota</taxon>
        <taxon>Metazoa</taxon>
        <taxon>Spiralia</taxon>
        <taxon>Lophotrochozoa</taxon>
        <taxon>Platyhelminthes</taxon>
        <taxon>Trematoda</taxon>
        <taxon>Digenea</taxon>
        <taxon>Plagiorchiida</taxon>
        <taxon>Troglotremata</taxon>
        <taxon>Troglotrematidae</taxon>
        <taxon>Paragonimus</taxon>
    </lineage>
</organism>
<dbReference type="Pfam" id="PF03096">
    <property type="entry name" value="Ndr"/>
    <property type="match status" value="2"/>
</dbReference>
<accession>A0A5J4P097</accession>
<reference evidence="3 4" key="1">
    <citation type="journal article" date="2019" name="Gigascience">
        <title>Whole-genome sequence of the oriental lung fluke Paragonimus westermani.</title>
        <authorList>
            <person name="Oey H."/>
            <person name="Zakrzewski M."/>
            <person name="Narain K."/>
            <person name="Devi K.R."/>
            <person name="Agatsuma T."/>
            <person name="Nawaratna S."/>
            <person name="Gobert G.N."/>
            <person name="Jones M.K."/>
            <person name="Ragan M.A."/>
            <person name="McManus D.P."/>
            <person name="Krause L."/>
        </authorList>
    </citation>
    <scope>NUCLEOTIDE SEQUENCE [LARGE SCALE GENOMIC DNA]</scope>
    <source>
        <strain evidence="3 4">IND2009</strain>
    </source>
</reference>
<name>A0A5J4P097_9TREM</name>
<dbReference type="AlphaFoldDB" id="A0A5J4P097"/>
<dbReference type="SUPFAM" id="SSF53474">
    <property type="entry name" value="alpha/beta-Hydrolases"/>
    <property type="match status" value="1"/>
</dbReference>
<proteinExistence type="inferred from homology"/>
<evidence type="ECO:0000313" key="3">
    <source>
        <dbReference type="EMBL" id="KAA3681237.1"/>
    </source>
</evidence>
<evidence type="ECO:0000256" key="2">
    <source>
        <dbReference type="SAM" id="MobiDB-lite"/>
    </source>
</evidence>
<protein>
    <recommendedName>
        <fullName evidence="5">Protein NDRG3</fullName>
    </recommendedName>
</protein>
<keyword evidence="4" id="KW-1185">Reference proteome</keyword>
<evidence type="ECO:0008006" key="5">
    <source>
        <dbReference type="Google" id="ProtNLM"/>
    </source>
</evidence>
<dbReference type="PANTHER" id="PTHR11034">
    <property type="entry name" value="N-MYC DOWNSTREAM REGULATED"/>
    <property type="match status" value="1"/>
</dbReference>
<evidence type="ECO:0000313" key="4">
    <source>
        <dbReference type="Proteomes" id="UP000324629"/>
    </source>
</evidence>
<gene>
    <name evidence="3" type="ORF">DEA37_0014130</name>
</gene>
<comment type="similarity">
    <text evidence="1">Belongs to the NDRG family.</text>
</comment>